<accession>A0A0D0DST4</accession>
<protein>
    <submittedName>
        <fullName evidence="1">Uncharacterized protein</fullName>
    </submittedName>
</protein>
<gene>
    <name evidence="1" type="ORF">PAXRUDRAFT_830946</name>
</gene>
<keyword evidence="2" id="KW-1185">Reference proteome</keyword>
<evidence type="ECO:0000313" key="2">
    <source>
        <dbReference type="Proteomes" id="UP000054538"/>
    </source>
</evidence>
<proteinExistence type="predicted"/>
<reference evidence="1 2" key="1">
    <citation type="submission" date="2014-04" db="EMBL/GenBank/DDBJ databases">
        <authorList>
            <consortium name="DOE Joint Genome Institute"/>
            <person name="Kuo A."/>
            <person name="Kohler A."/>
            <person name="Jargeat P."/>
            <person name="Nagy L.G."/>
            <person name="Floudas D."/>
            <person name="Copeland A."/>
            <person name="Barry K.W."/>
            <person name="Cichocki N."/>
            <person name="Veneault-Fourrey C."/>
            <person name="LaButti K."/>
            <person name="Lindquist E.A."/>
            <person name="Lipzen A."/>
            <person name="Lundell T."/>
            <person name="Morin E."/>
            <person name="Murat C."/>
            <person name="Sun H."/>
            <person name="Tunlid A."/>
            <person name="Henrissat B."/>
            <person name="Grigoriev I.V."/>
            <person name="Hibbett D.S."/>
            <person name="Martin F."/>
            <person name="Nordberg H.P."/>
            <person name="Cantor M.N."/>
            <person name="Hua S.X."/>
        </authorList>
    </citation>
    <scope>NUCLEOTIDE SEQUENCE [LARGE SCALE GENOMIC DNA]</scope>
    <source>
        <strain evidence="1 2">Ve08.2h10</strain>
    </source>
</reference>
<dbReference type="HOGENOM" id="CLU_2868355_0_0_1"/>
<reference evidence="2" key="2">
    <citation type="submission" date="2015-01" db="EMBL/GenBank/DDBJ databases">
        <title>Evolutionary Origins and Diversification of the Mycorrhizal Mutualists.</title>
        <authorList>
            <consortium name="DOE Joint Genome Institute"/>
            <consortium name="Mycorrhizal Genomics Consortium"/>
            <person name="Kohler A."/>
            <person name="Kuo A."/>
            <person name="Nagy L.G."/>
            <person name="Floudas D."/>
            <person name="Copeland A."/>
            <person name="Barry K.W."/>
            <person name="Cichocki N."/>
            <person name="Veneault-Fourrey C."/>
            <person name="LaButti K."/>
            <person name="Lindquist E.A."/>
            <person name="Lipzen A."/>
            <person name="Lundell T."/>
            <person name="Morin E."/>
            <person name="Murat C."/>
            <person name="Riley R."/>
            <person name="Ohm R."/>
            <person name="Sun H."/>
            <person name="Tunlid A."/>
            <person name="Henrissat B."/>
            <person name="Grigoriev I.V."/>
            <person name="Hibbett D.S."/>
            <person name="Martin F."/>
        </authorList>
    </citation>
    <scope>NUCLEOTIDE SEQUENCE [LARGE SCALE GENOMIC DNA]</scope>
    <source>
        <strain evidence="2">Ve08.2h10</strain>
    </source>
</reference>
<evidence type="ECO:0000313" key="1">
    <source>
        <dbReference type="EMBL" id="KIK91326.1"/>
    </source>
</evidence>
<dbReference type="Proteomes" id="UP000054538">
    <property type="component" value="Unassembled WGS sequence"/>
</dbReference>
<dbReference type="AlphaFoldDB" id="A0A0D0DST4"/>
<organism evidence="1 2">
    <name type="scientific">Paxillus rubicundulus Ve08.2h10</name>
    <dbReference type="NCBI Taxonomy" id="930991"/>
    <lineage>
        <taxon>Eukaryota</taxon>
        <taxon>Fungi</taxon>
        <taxon>Dikarya</taxon>
        <taxon>Basidiomycota</taxon>
        <taxon>Agaricomycotina</taxon>
        <taxon>Agaricomycetes</taxon>
        <taxon>Agaricomycetidae</taxon>
        <taxon>Boletales</taxon>
        <taxon>Paxilineae</taxon>
        <taxon>Paxillaceae</taxon>
        <taxon>Paxillus</taxon>
    </lineage>
</organism>
<dbReference type="InParanoid" id="A0A0D0DST4"/>
<sequence length="64" mass="7262">MKYNRAKDCLESAIGFALHQRQRPFTLTPDDSLAMQCRGVIGRHTDEKGRSLSYTKRVCSMSAQ</sequence>
<name>A0A0D0DST4_9AGAM</name>
<dbReference type="EMBL" id="KN825400">
    <property type="protein sequence ID" value="KIK91326.1"/>
    <property type="molecule type" value="Genomic_DNA"/>
</dbReference>